<proteinExistence type="predicted"/>
<name>A0ABX8V688_9FLAO</name>
<evidence type="ECO:0000313" key="1">
    <source>
        <dbReference type="EMBL" id="QYJ68330.1"/>
    </source>
</evidence>
<evidence type="ECO:0000313" key="2">
    <source>
        <dbReference type="Proteomes" id="UP000825381"/>
    </source>
</evidence>
<gene>
    <name evidence="1" type="ORF">K1I41_00115</name>
</gene>
<organism evidence="1 2">
    <name type="scientific">Flavobacterium litorale</name>
    <dbReference type="NCBI Taxonomy" id="2856519"/>
    <lineage>
        <taxon>Bacteria</taxon>
        <taxon>Pseudomonadati</taxon>
        <taxon>Bacteroidota</taxon>
        <taxon>Flavobacteriia</taxon>
        <taxon>Flavobacteriales</taxon>
        <taxon>Flavobacteriaceae</taxon>
        <taxon>Flavobacterium</taxon>
    </lineage>
</organism>
<dbReference type="RefSeq" id="WP_220640673.1">
    <property type="nucleotide sequence ID" value="NZ_CP080429.1"/>
</dbReference>
<dbReference type="Proteomes" id="UP000825381">
    <property type="component" value="Chromosome"/>
</dbReference>
<sequence length="242" mass="27200">MATNEQLTQSAFTDLGLFPPNRRPYAKEIFKLYDIDLLPHASEQTLIGEVFEWSGRTFRSSGDNIIGIIAPPARVTVIKERLENIVPANASVPDFEFSKEEIVGFGLKLPFLFNIGFSGNVNNATNLSVKVNSLKKARLTNIEEPGIEIKHLLAEFEDSNPRDYRRRIKNDWITEALFYADSVEIDLEKQSGVDIDVSFDVHNVAVEASLDTDTKKRYVLKYSGGNAIPFGATFKKGKHLFE</sequence>
<protein>
    <submittedName>
        <fullName evidence="1">Uncharacterized protein</fullName>
    </submittedName>
</protein>
<dbReference type="EMBL" id="CP080429">
    <property type="protein sequence ID" value="QYJ68330.1"/>
    <property type="molecule type" value="Genomic_DNA"/>
</dbReference>
<reference evidence="1 2" key="1">
    <citation type="submission" date="2021-07" db="EMBL/GenBank/DDBJ databases">
        <title>Flavobacterium WSW3-B6 sp.nov, isolated from seaweed.</title>
        <authorList>
            <person name="Muhammad N."/>
            <person name="Ho H."/>
            <person name="Lee Y.-J."/>
            <person name="Nguyen T."/>
            <person name="Ho J."/>
            <person name="Kim S.-G."/>
        </authorList>
    </citation>
    <scope>NUCLEOTIDE SEQUENCE [LARGE SCALE GENOMIC DNA]</scope>
    <source>
        <strain evidence="1 2">WSW3-B6</strain>
    </source>
</reference>
<accession>A0ABX8V688</accession>
<keyword evidence="2" id="KW-1185">Reference proteome</keyword>